<reference evidence="1 2" key="1">
    <citation type="submission" date="2024-01" db="EMBL/GenBank/DDBJ databases">
        <title>Multi-omics insights into the function and evolution of sodium benzoate biodegradation pathways in Benzoatithermus flavus gen. nov., sp. nov. from hot spring.</title>
        <authorList>
            <person name="Hu C.-J."/>
            <person name="Li W.-J."/>
        </authorList>
    </citation>
    <scope>NUCLEOTIDE SEQUENCE [LARGE SCALE GENOMIC DNA]</scope>
    <source>
        <strain evidence="1 2">SYSU G07066</strain>
    </source>
</reference>
<evidence type="ECO:0000313" key="1">
    <source>
        <dbReference type="EMBL" id="MEK0085026.1"/>
    </source>
</evidence>
<proteinExistence type="predicted"/>
<protein>
    <recommendedName>
        <fullName evidence="3">PIN domain-containing protein</fullName>
    </recommendedName>
</protein>
<comment type="caution">
    <text evidence="1">The sequence shown here is derived from an EMBL/GenBank/DDBJ whole genome shotgun (WGS) entry which is preliminary data.</text>
</comment>
<organism evidence="1 2">
    <name type="scientific">Benzoatithermus flavus</name>
    <dbReference type="NCBI Taxonomy" id="3108223"/>
    <lineage>
        <taxon>Bacteria</taxon>
        <taxon>Pseudomonadati</taxon>
        <taxon>Pseudomonadota</taxon>
        <taxon>Alphaproteobacteria</taxon>
        <taxon>Geminicoccales</taxon>
        <taxon>Geminicoccaceae</taxon>
        <taxon>Benzoatithermus</taxon>
    </lineage>
</organism>
<dbReference type="RefSeq" id="WP_418160874.1">
    <property type="nucleotide sequence ID" value="NZ_JBBLZC010000021.1"/>
</dbReference>
<sequence>MTICIVDTSILLDILDVPKRSDHRREVLMELRGLLADKADLLLPPAAVFETGNHIAHVADGRLRRRCAEHFTTQMRKALAAEAPWVVTPPPTREQIDALLDGFADYAAKGIGFGDVAIIEEWRIQVNRWPQRRVRIWSLDHHLSSHDTGPH</sequence>
<dbReference type="InterPro" id="IPR029060">
    <property type="entry name" value="PIN-like_dom_sf"/>
</dbReference>
<accession>A0ABU8XV05</accession>
<evidence type="ECO:0008006" key="3">
    <source>
        <dbReference type="Google" id="ProtNLM"/>
    </source>
</evidence>
<dbReference type="SUPFAM" id="SSF88723">
    <property type="entry name" value="PIN domain-like"/>
    <property type="match status" value="1"/>
</dbReference>
<dbReference type="EMBL" id="JBBLZC010000021">
    <property type="protein sequence ID" value="MEK0085026.1"/>
    <property type="molecule type" value="Genomic_DNA"/>
</dbReference>
<dbReference type="Proteomes" id="UP001375743">
    <property type="component" value="Unassembled WGS sequence"/>
</dbReference>
<name>A0ABU8XV05_9PROT</name>
<gene>
    <name evidence="1" type="ORF">U1T56_17870</name>
</gene>
<keyword evidence="2" id="KW-1185">Reference proteome</keyword>
<evidence type="ECO:0000313" key="2">
    <source>
        <dbReference type="Proteomes" id="UP001375743"/>
    </source>
</evidence>